<name>A0A5C6FFM5_9BACT</name>
<dbReference type="OrthoDB" id="9781415at2"/>
<gene>
    <name evidence="1" type="ORF">Poly51_05960</name>
</gene>
<evidence type="ECO:0000313" key="2">
    <source>
        <dbReference type="Proteomes" id="UP000318288"/>
    </source>
</evidence>
<dbReference type="InterPro" id="IPR029033">
    <property type="entry name" value="His_PPase_superfam"/>
</dbReference>
<dbReference type="SUPFAM" id="SSF53254">
    <property type="entry name" value="Phosphoglycerate mutase-like"/>
    <property type="match status" value="1"/>
</dbReference>
<dbReference type="PANTHER" id="PTHR47623:SF1">
    <property type="entry name" value="OS09G0287300 PROTEIN"/>
    <property type="match status" value="1"/>
</dbReference>
<dbReference type="CDD" id="cd07067">
    <property type="entry name" value="HP_PGM_like"/>
    <property type="match status" value="1"/>
</dbReference>
<dbReference type="Gene3D" id="3.40.50.1240">
    <property type="entry name" value="Phosphoglycerate mutase-like"/>
    <property type="match status" value="1"/>
</dbReference>
<accession>A0A5C6FFM5</accession>
<dbReference type="SMART" id="SM00855">
    <property type="entry name" value="PGAM"/>
    <property type="match status" value="1"/>
</dbReference>
<sequence length="177" mass="19774">MTTEVSDPPSENSCVPKTLILMRHAKSDWGDSSLSDHDRPLNRRGHRDAPEMAKWLTGLGVIPGRVLCSSALRTCQTIRLMQERWPVETDVMTMESLYLASPETLWRSATSNGGDHECVMVLAHNPGISQLTSMMADRSIEMPTAAIAVFQLNVDYWSELSIDTDTDLVHFMSPKQL</sequence>
<evidence type="ECO:0000313" key="1">
    <source>
        <dbReference type="EMBL" id="TWU60321.1"/>
    </source>
</evidence>
<dbReference type="PANTHER" id="PTHR47623">
    <property type="entry name" value="OS09G0287300 PROTEIN"/>
    <property type="match status" value="1"/>
</dbReference>
<keyword evidence="2" id="KW-1185">Reference proteome</keyword>
<dbReference type="EMBL" id="SJPW01000001">
    <property type="protein sequence ID" value="TWU60321.1"/>
    <property type="molecule type" value="Genomic_DNA"/>
</dbReference>
<protein>
    <submittedName>
        <fullName evidence="1">Phosphohistidine phosphatase</fullName>
    </submittedName>
</protein>
<dbReference type="InterPro" id="IPR013078">
    <property type="entry name" value="His_Pase_superF_clade-1"/>
</dbReference>
<comment type="caution">
    <text evidence="1">The sequence shown here is derived from an EMBL/GenBank/DDBJ whole genome shotgun (WGS) entry which is preliminary data.</text>
</comment>
<dbReference type="Pfam" id="PF00300">
    <property type="entry name" value="His_Phos_1"/>
    <property type="match status" value="1"/>
</dbReference>
<proteinExistence type="predicted"/>
<dbReference type="Proteomes" id="UP000318288">
    <property type="component" value="Unassembled WGS sequence"/>
</dbReference>
<dbReference type="AlphaFoldDB" id="A0A5C6FFM5"/>
<reference evidence="1 2" key="1">
    <citation type="submission" date="2019-02" db="EMBL/GenBank/DDBJ databases">
        <title>Deep-cultivation of Planctomycetes and their phenomic and genomic characterization uncovers novel biology.</title>
        <authorList>
            <person name="Wiegand S."/>
            <person name="Jogler M."/>
            <person name="Boedeker C."/>
            <person name="Pinto D."/>
            <person name="Vollmers J."/>
            <person name="Rivas-Marin E."/>
            <person name="Kohn T."/>
            <person name="Peeters S.H."/>
            <person name="Heuer A."/>
            <person name="Rast P."/>
            <person name="Oberbeckmann S."/>
            <person name="Bunk B."/>
            <person name="Jeske O."/>
            <person name="Meyerdierks A."/>
            <person name="Storesund J.E."/>
            <person name="Kallscheuer N."/>
            <person name="Luecker S."/>
            <person name="Lage O.M."/>
            <person name="Pohl T."/>
            <person name="Merkel B.J."/>
            <person name="Hornburger P."/>
            <person name="Mueller R.-W."/>
            <person name="Bruemmer F."/>
            <person name="Labrenz M."/>
            <person name="Spormann A.M."/>
            <person name="Op Den Camp H."/>
            <person name="Overmann J."/>
            <person name="Amann R."/>
            <person name="Jetten M.S.M."/>
            <person name="Mascher T."/>
            <person name="Medema M.H."/>
            <person name="Devos D.P."/>
            <person name="Kaster A.-K."/>
            <person name="Ovreas L."/>
            <person name="Rohde M."/>
            <person name="Galperin M.Y."/>
            <person name="Jogler C."/>
        </authorList>
    </citation>
    <scope>NUCLEOTIDE SEQUENCE [LARGE SCALE GENOMIC DNA]</scope>
    <source>
        <strain evidence="1 2">Poly51</strain>
    </source>
</reference>
<organism evidence="1 2">
    <name type="scientific">Rubripirellula tenax</name>
    <dbReference type="NCBI Taxonomy" id="2528015"/>
    <lineage>
        <taxon>Bacteria</taxon>
        <taxon>Pseudomonadati</taxon>
        <taxon>Planctomycetota</taxon>
        <taxon>Planctomycetia</taxon>
        <taxon>Pirellulales</taxon>
        <taxon>Pirellulaceae</taxon>
        <taxon>Rubripirellula</taxon>
    </lineage>
</organism>